<keyword evidence="4" id="KW-1185">Reference proteome</keyword>
<sequence>MMVGGAAAGGYQLGKDERSASQVTRDGATTASIKSRLIADKLVSAFNVNVDTYENRVTLRGTVGSYAARARAAAIANEVDAVVAVDNQLKVVNSR</sequence>
<evidence type="ECO:0000313" key="3">
    <source>
        <dbReference type="EMBL" id="ANO53174.1"/>
    </source>
</evidence>
<evidence type="ECO:0000313" key="4">
    <source>
        <dbReference type="Proteomes" id="UP000092695"/>
    </source>
</evidence>
<evidence type="ECO:0000259" key="2">
    <source>
        <dbReference type="PROSITE" id="PS50914"/>
    </source>
</evidence>
<dbReference type="Proteomes" id="UP000092695">
    <property type="component" value="Chromosome"/>
</dbReference>
<dbReference type="STRING" id="1548547.BA177_11235"/>
<feature type="compositionally biased region" description="Gly residues" evidence="1">
    <location>
        <begin position="1"/>
        <end position="12"/>
    </location>
</feature>
<dbReference type="Pfam" id="PF04972">
    <property type="entry name" value="BON"/>
    <property type="match status" value="1"/>
</dbReference>
<feature type="region of interest" description="Disordered" evidence="1">
    <location>
        <begin position="1"/>
        <end position="28"/>
    </location>
</feature>
<proteinExistence type="predicted"/>
<dbReference type="EMBL" id="CP016268">
    <property type="protein sequence ID" value="ANO53174.1"/>
    <property type="molecule type" value="Genomic_DNA"/>
</dbReference>
<dbReference type="KEGG" id="woc:BA177_11235"/>
<name>A0A193LLA6_9GAMM</name>
<accession>A0A193LLA6</accession>
<dbReference type="Gene3D" id="3.30.1340.30">
    <property type="match status" value="1"/>
</dbReference>
<dbReference type="PROSITE" id="PS50914">
    <property type="entry name" value="BON"/>
    <property type="match status" value="1"/>
</dbReference>
<dbReference type="InterPro" id="IPR014004">
    <property type="entry name" value="Transpt-assoc_nodulatn_dom_bac"/>
</dbReference>
<dbReference type="AlphaFoldDB" id="A0A193LLA6"/>
<dbReference type="InterPro" id="IPR051686">
    <property type="entry name" value="Lipoprotein_DolP"/>
</dbReference>
<gene>
    <name evidence="3" type="ORF">BA177_11235</name>
</gene>
<protein>
    <recommendedName>
        <fullName evidence="2">BON domain-containing protein</fullName>
    </recommendedName>
</protein>
<dbReference type="SMART" id="SM00749">
    <property type="entry name" value="BON"/>
    <property type="match status" value="1"/>
</dbReference>
<evidence type="ECO:0000256" key="1">
    <source>
        <dbReference type="SAM" id="MobiDB-lite"/>
    </source>
</evidence>
<dbReference type="PANTHER" id="PTHR34606:SF15">
    <property type="entry name" value="BON DOMAIN-CONTAINING PROTEIN"/>
    <property type="match status" value="1"/>
</dbReference>
<feature type="domain" description="BON" evidence="2">
    <location>
        <begin position="25"/>
        <end position="93"/>
    </location>
</feature>
<dbReference type="InterPro" id="IPR007055">
    <property type="entry name" value="BON_dom"/>
</dbReference>
<organism evidence="3 4">
    <name type="scientific">Woeseia oceani</name>
    <dbReference type="NCBI Taxonomy" id="1548547"/>
    <lineage>
        <taxon>Bacteria</taxon>
        <taxon>Pseudomonadati</taxon>
        <taxon>Pseudomonadota</taxon>
        <taxon>Gammaproteobacteria</taxon>
        <taxon>Woeseiales</taxon>
        <taxon>Woeseiaceae</taxon>
        <taxon>Woeseia</taxon>
    </lineage>
</organism>
<reference evidence="3 4" key="1">
    <citation type="submission" date="2016-06" db="EMBL/GenBank/DDBJ databases">
        <title>Complete genome sequence of a deep-branching marine Gamma Proteobacterium Woeseia oceani type strain XK5.</title>
        <authorList>
            <person name="Mu D."/>
            <person name="Du Z."/>
        </authorList>
    </citation>
    <scope>NUCLEOTIDE SEQUENCE [LARGE SCALE GENOMIC DNA]</scope>
    <source>
        <strain evidence="3 4">XK5</strain>
    </source>
</reference>
<dbReference type="PANTHER" id="PTHR34606">
    <property type="entry name" value="BON DOMAIN-CONTAINING PROTEIN"/>
    <property type="match status" value="1"/>
</dbReference>